<accession>A0A8S5T467</accession>
<sequence length="59" mass="6664">MLYPRTDAEAGYPDPPVCPICHQRCDTIYRAEDGTIVGCDRCLEAADAWEVNECFPEKE</sequence>
<proteinExistence type="predicted"/>
<reference evidence="1" key="1">
    <citation type="journal article" date="2021" name="Proc. Natl. Acad. Sci. U.S.A.">
        <title>A Catalog of Tens of Thousands of Viruses from Human Metagenomes Reveals Hidden Associations with Chronic Diseases.</title>
        <authorList>
            <person name="Tisza M.J."/>
            <person name="Buck C.B."/>
        </authorList>
    </citation>
    <scope>NUCLEOTIDE SEQUENCE</scope>
    <source>
        <strain evidence="1">CtyaR3</strain>
    </source>
</reference>
<dbReference type="EMBL" id="BK032746">
    <property type="protein sequence ID" value="DAF58140.1"/>
    <property type="molecule type" value="Genomic_DNA"/>
</dbReference>
<protein>
    <submittedName>
        <fullName evidence="1">Molybdopterin oxidoreductase Fe4S4 domain</fullName>
    </submittedName>
</protein>
<name>A0A8S5T467_9CAUD</name>
<evidence type="ECO:0000313" key="1">
    <source>
        <dbReference type="EMBL" id="DAF58140.1"/>
    </source>
</evidence>
<organism evidence="1">
    <name type="scientific">Caudovirales sp. ctyaR3</name>
    <dbReference type="NCBI Taxonomy" id="2827640"/>
    <lineage>
        <taxon>Viruses</taxon>
        <taxon>Duplodnaviria</taxon>
        <taxon>Heunggongvirae</taxon>
        <taxon>Uroviricota</taxon>
        <taxon>Caudoviricetes</taxon>
    </lineage>
</organism>